<name>A0A0C5VYW9_9GAMM</name>
<accession>A0A0C5VYW9</accession>
<evidence type="ECO:0000313" key="2">
    <source>
        <dbReference type="Proteomes" id="UP000032266"/>
    </source>
</evidence>
<sequence>MRSGRQQIRWSSAQLKTISEFFRRRPLPGKTPELFHTAVLIVASV</sequence>
<evidence type="ECO:0000313" key="1">
    <source>
        <dbReference type="EMBL" id="AJQ95614.1"/>
    </source>
</evidence>
<keyword evidence="2" id="KW-1185">Reference proteome</keyword>
<dbReference type="AlphaFoldDB" id="A0A0C5VYW9"/>
<reference evidence="1 2" key="1">
    <citation type="submission" date="2014-01" db="EMBL/GenBank/DDBJ databases">
        <title>Full genme sequencing of cellulolytic bacterium Gynuella sunshinyii YC6258T gen. nov., sp. nov.</title>
        <authorList>
            <person name="Khan H."/>
            <person name="Chung E.J."/>
            <person name="Chung Y.R."/>
        </authorList>
    </citation>
    <scope>NUCLEOTIDE SEQUENCE [LARGE SCALE GENOMIC DNA]</scope>
    <source>
        <strain evidence="1 2">YC6258</strain>
    </source>
</reference>
<dbReference type="EMBL" id="CP007142">
    <property type="protein sequence ID" value="AJQ95614.1"/>
    <property type="molecule type" value="Genomic_DNA"/>
</dbReference>
<organism evidence="1 2">
    <name type="scientific">Gynuella sunshinyii YC6258</name>
    <dbReference type="NCBI Taxonomy" id="1445510"/>
    <lineage>
        <taxon>Bacteria</taxon>
        <taxon>Pseudomonadati</taxon>
        <taxon>Pseudomonadota</taxon>
        <taxon>Gammaproteobacteria</taxon>
        <taxon>Oceanospirillales</taxon>
        <taxon>Saccharospirillaceae</taxon>
        <taxon>Gynuella</taxon>
    </lineage>
</organism>
<dbReference type="Proteomes" id="UP000032266">
    <property type="component" value="Chromosome"/>
</dbReference>
<protein>
    <submittedName>
        <fullName evidence="1">Uncharacterized protein</fullName>
    </submittedName>
</protein>
<dbReference type="HOGENOM" id="CLU_3200417_0_0_6"/>
<dbReference type="KEGG" id="gsn:YC6258_03578"/>
<proteinExistence type="predicted"/>
<gene>
    <name evidence="1" type="ORF">YC6258_03578</name>
</gene>